<feature type="region of interest" description="Disordered" evidence="1">
    <location>
        <begin position="1"/>
        <end position="38"/>
    </location>
</feature>
<protein>
    <submittedName>
        <fullName evidence="2">Uncharacterized protein</fullName>
    </submittedName>
</protein>
<accession>A0ABQ8JUZ6</accession>
<sequence>MSNQRSENSTKPVELSDCDSESNFSTTTTTMTPKTPPRMAVPLFKARNQELLMAPKMKISRNRRRLMWIEDPSTEIGGGNEFILDMYRRWSDGTPRDNTGRLVYPRRARIRRDLFNARNLNTSSQLPTSDNSPSKNGTTATTTSPATPRMPVPFARVMSEELLRAPQVNASRSRRRVILIETPSSNDRSGSSRRNNRRLINPTRVRRNLFDAKNINQRPPTPTTDNDSDEN</sequence>
<comment type="caution">
    <text evidence="2">The sequence shown here is derived from an EMBL/GenBank/DDBJ whole genome shotgun (WGS) entry which is preliminary data.</text>
</comment>
<gene>
    <name evidence="2" type="ORF">DERP_011025</name>
</gene>
<proteinExistence type="predicted"/>
<dbReference type="EMBL" id="NJHN03000010">
    <property type="protein sequence ID" value="KAH9426456.1"/>
    <property type="molecule type" value="Genomic_DNA"/>
</dbReference>
<evidence type="ECO:0000313" key="2">
    <source>
        <dbReference type="EMBL" id="KAH9426456.1"/>
    </source>
</evidence>
<feature type="region of interest" description="Disordered" evidence="1">
    <location>
        <begin position="176"/>
        <end position="231"/>
    </location>
</feature>
<reference evidence="2 3" key="2">
    <citation type="journal article" date="2022" name="Mol. Biol. Evol.">
        <title>Comparative Genomics Reveals Insights into the Divergent Evolution of Astigmatic Mites and Household Pest Adaptations.</title>
        <authorList>
            <person name="Xiong Q."/>
            <person name="Wan A.T."/>
            <person name="Liu X."/>
            <person name="Fung C.S."/>
            <person name="Xiao X."/>
            <person name="Malainual N."/>
            <person name="Hou J."/>
            <person name="Wang L."/>
            <person name="Wang M."/>
            <person name="Yang K.Y."/>
            <person name="Cui Y."/>
            <person name="Leung E.L."/>
            <person name="Nong W."/>
            <person name="Shin S.K."/>
            <person name="Au S.W."/>
            <person name="Jeong K.Y."/>
            <person name="Chew F.T."/>
            <person name="Hui J.H."/>
            <person name="Leung T.F."/>
            <person name="Tungtrongchitr A."/>
            <person name="Zhong N."/>
            <person name="Liu Z."/>
            <person name="Tsui S.K."/>
        </authorList>
    </citation>
    <scope>NUCLEOTIDE SEQUENCE [LARGE SCALE GENOMIC DNA]</scope>
    <source>
        <strain evidence="2">Derp</strain>
    </source>
</reference>
<evidence type="ECO:0000256" key="1">
    <source>
        <dbReference type="SAM" id="MobiDB-lite"/>
    </source>
</evidence>
<feature type="compositionally biased region" description="Low complexity" evidence="1">
    <location>
        <begin position="184"/>
        <end position="193"/>
    </location>
</feature>
<evidence type="ECO:0000313" key="3">
    <source>
        <dbReference type="Proteomes" id="UP000887458"/>
    </source>
</evidence>
<dbReference type="Proteomes" id="UP000887458">
    <property type="component" value="Unassembled WGS sequence"/>
</dbReference>
<name>A0ABQ8JUZ6_DERPT</name>
<feature type="compositionally biased region" description="Low complexity" evidence="1">
    <location>
        <begin position="138"/>
        <end position="147"/>
    </location>
</feature>
<organism evidence="2 3">
    <name type="scientific">Dermatophagoides pteronyssinus</name>
    <name type="common">European house dust mite</name>
    <dbReference type="NCBI Taxonomy" id="6956"/>
    <lineage>
        <taxon>Eukaryota</taxon>
        <taxon>Metazoa</taxon>
        <taxon>Ecdysozoa</taxon>
        <taxon>Arthropoda</taxon>
        <taxon>Chelicerata</taxon>
        <taxon>Arachnida</taxon>
        <taxon>Acari</taxon>
        <taxon>Acariformes</taxon>
        <taxon>Sarcoptiformes</taxon>
        <taxon>Astigmata</taxon>
        <taxon>Psoroptidia</taxon>
        <taxon>Analgoidea</taxon>
        <taxon>Pyroglyphidae</taxon>
        <taxon>Dermatophagoidinae</taxon>
        <taxon>Dermatophagoides</taxon>
    </lineage>
</organism>
<feature type="region of interest" description="Disordered" evidence="1">
    <location>
        <begin position="115"/>
        <end position="151"/>
    </location>
</feature>
<feature type="compositionally biased region" description="Polar residues" evidence="1">
    <location>
        <begin position="118"/>
        <end position="137"/>
    </location>
</feature>
<keyword evidence="3" id="KW-1185">Reference proteome</keyword>
<reference evidence="2 3" key="1">
    <citation type="journal article" date="2018" name="J. Allergy Clin. Immunol.">
        <title>High-quality assembly of Dermatophagoides pteronyssinus genome and transcriptome reveals a wide range of novel allergens.</title>
        <authorList>
            <person name="Liu X.Y."/>
            <person name="Yang K.Y."/>
            <person name="Wang M.Q."/>
            <person name="Kwok J.S."/>
            <person name="Zeng X."/>
            <person name="Yang Z."/>
            <person name="Xiao X.J."/>
            <person name="Lau C.P."/>
            <person name="Li Y."/>
            <person name="Huang Z.M."/>
            <person name="Ba J.G."/>
            <person name="Yim A.K."/>
            <person name="Ouyang C.Y."/>
            <person name="Ngai S.M."/>
            <person name="Chan T.F."/>
            <person name="Leung E.L."/>
            <person name="Liu L."/>
            <person name="Liu Z.G."/>
            <person name="Tsui S.K."/>
        </authorList>
    </citation>
    <scope>NUCLEOTIDE SEQUENCE [LARGE SCALE GENOMIC DNA]</scope>
    <source>
        <strain evidence="2">Derp</strain>
    </source>
</reference>
<feature type="compositionally biased region" description="Polar residues" evidence="1">
    <location>
        <begin position="1"/>
        <end position="11"/>
    </location>
</feature>